<accession>A0A6P8EL34</accession>
<evidence type="ECO:0000259" key="3">
    <source>
        <dbReference type="Pfam" id="PF07894"/>
    </source>
</evidence>
<dbReference type="GO" id="GO:0007165">
    <property type="term" value="P:signal transduction"/>
    <property type="evidence" value="ECO:0007669"/>
    <property type="project" value="TreeGrafter"/>
</dbReference>
<evidence type="ECO:0000256" key="1">
    <source>
        <dbReference type="ARBA" id="ARBA00006937"/>
    </source>
</evidence>
<dbReference type="InterPro" id="IPR012461">
    <property type="entry name" value="SACK1"/>
</dbReference>
<feature type="domain" description="Scaffolding anchor of CK1" evidence="3">
    <location>
        <begin position="15"/>
        <end position="289"/>
    </location>
</feature>
<organism evidence="4 6">
    <name type="scientific">Clupea harengus</name>
    <name type="common">Atlantic herring</name>
    <dbReference type="NCBI Taxonomy" id="7950"/>
    <lineage>
        <taxon>Eukaryota</taxon>
        <taxon>Metazoa</taxon>
        <taxon>Chordata</taxon>
        <taxon>Craniata</taxon>
        <taxon>Vertebrata</taxon>
        <taxon>Euteleostomi</taxon>
        <taxon>Actinopterygii</taxon>
        <taxon>Neopterygii</taxon>
        <taxon>Teleostei</taxon>
        <taxon>Clupei</taxon>
        <taxon>Clupeiformes</taxon>
        <taxon>Clupeoidei</taxon>
        <taxon>Clupeidae</taxon>
        <taxon>Clupea</taxon>
    </lineage>
</organism>
<dbReference type="AlphaFoldDB" id="A0A6P8EL34"/>
<dbReference type="Proteomes" id="UP000515152">
    <property type="component" value="Chromosome 1"/>
</dbReference>
<feature type="region of interest" description="Disordered" evidence="2">
    <location>
        <begin position="402"/>
        <end position="448"/>
    </location>
</feature>
<evidence type="ECO:0000313" key="6">
    <source>
        <dbReference type="RefSeq" id="XP_031416743.1"/>
    </source>
</evidence>
<reference evidence="5 6" key="1">
    <citation type="submission" date="2025-04" db="UniProtKB">
        <authorList>
            <consortium name="RefSeq"/>
        </authorList>
    </citation>
    <scope>IDENTIFICATION</scope>
</reference>
<dbReference type="SUPFAM" id="SSF56024">
    <property type="entry name" value="Phospholipase D/nuclease"/>
    <property type="match status" value="1"/>
</dbReference>
<evidence type="ECO:0000313" key="4">
    <source>
        <dbReference type="Proteomes" id="UP000515152"/>
    </source>
</evidence>
<name>A0A6P8EL34_CLUHA</name>
<dbReference type="Pfam" id="PF07894">
    <property type="entry name" value="SACK1"/>
    <property type="match status" value="1"/>
</dbReference>
<comment type="similarity">
    <text evidence="1">Belongs to the FAM83 family.</text>
</comment>
<evidence type="ECO:0000256" key="2">
    <source>
        <dbReference type="SAM" id="MobiDB-lite"/>
    </source>
</evidence>
<dbReference type="PANTHER" id="PTHR16181">
    <property type="entry name" value="PROTEIN FAM83A-RELATED"/>
    <property type="match status" value="1"/>
</dbReference>
<dbReference type="Gene3D" id="3.30.870.10">
    <property type="entry name" value="Endonuclease Chain A"/>
    <property type="match status" value="1"/>
</dbReference>
<dbReference type="RefSeq" id="XP_031416743.1">
    <property type="nucleotide sequence ID" value="XM_031560883.2"/>
</dbReference>
<dbReference type="KEGG" id="char:105892185"/>
<evidence type="ECO:0000313" key="5">
    <source>
        <dbReference type="RefSeq" id="XP_031416699.1"/>
    </source>
</evidence>
<dbReference type="GO" id="GO:0019901">
    <property type="term" value="F:protein kinase binding"/>
    <property type="evidence" value="ECO:0007669"/>
    <property type="project" value="TreeGrafter"/>
</dbReference>
<dbReference type="GeneTree" id="ENSGT00940000164021"/>
<gene>
    <name evidence="5 6" type="primary">LOC105892185</name>
</gene>
<proteinExistence type="inferred from homology"/>
<feature type="region of interest" description="Disordered" evidence="2">
    <location>
        <begin position="612"/>
        <end position="635"/>
    </location>
</feature>
<protein>
    <submittedName>
        <fullName evidence="5 6">Protein FAM83F</fullName>
    </submittedName>
</protein>
<dbReference type="PANTHER" id="PTHR16181:SF29">
    <property type="entry name" value="PROTEIN FAM83A-RELATED"/>
    <property type="match status" value="1"/>
</dbReference>
<dbReference type="InterPro" id="IPR050944">
    <property type="entry name" value="FAM83"/>
</dbReference>
<feature type="compositionally biased region" description="Low complexity" evidence="2">
    <location>
        <begin position="412"/>
        <end position="424"/>
    </location>
</feature>
<sequence length="686" mass="75947">MAESQLLSLDDDHINEKIPESKPEFYYSEEHRAALEQLLKNGDGAFKLRLKEDNIKDFLSAREIRWIRKTFNEYEADNDTEMCDSKSPSNSNADSGVHSTYWPTLSDAEVPSLDIGWPNSGYYKGVTRASVYTHPPKEKSPHIKEVVRKLIQEANKVVAVVMDHLTDLLILQDLMEAGSRRGVAVYILLEAQGLPDFLDMMNRLPLSALAVRNLRVRTLQGFGLSLSSGRLPGSLCSKYMLVDGDKVMFGSYSFSWSSSRMDRNMITVMTGQVLDFYDSDFRELYAASQDVDLYQEFHINKPPASSTLRKTVVEEAAAAAAAPVPAPRAPSLSTSRFQVPAGDANTNFKVPIHKYHNPKYSLVFGNSRGLTGSLMDLSSIKDSVEVDKVAVKALQKKFQKANMASNEHLDKASPTPSSSSSASSRPGLEEEKTEASATSPFGGKKQRSSFRQFLKNKIGGSSSQVQTDIVSKDTKAVNHNTEAQTGNLNQEDPVAATNNHVANRKTDERIANLSKVDSNAANHCTDAKALYPYKDGKALEHNHNSNAQNPATNHIITKPAPLKIEARLPQRGTDTETVNRGNYARTNHVNNYKNPSPSRDVTEVNHSTADMKRKENGHHHIPSAPVSNGVEESEDTFDMKPALLKFNPKKSSKLSQRSVSLQALNTVVEEGHKSLRKHHKKNCIQS</sequence>
<dbReference type="OrthoDB" id="6103632at2759"/>
<dbReference type="GeneID" id="105892185"/>
<dbReference type="RefSeq" id="XP_031416699.1">
    <property type="nucleotide sequence ID" value="XM_031560839.1"/>
</dbReference>
<keyword evidence="4" id="KW-1185">Reference proteome</keyword>